<dbReference type="SUPFAM" id="SSF53335">
    <property type="entry name" value="S-adenosyl-L-methionine-dependent methyltransferases"/>
    <property type="match status" value="1"/>
</dbReference>
<evidence type="ECO:0000313" key="2">
    <source>
        <dbReference type="EMBL" id="MYZ49459.1"/>
    </source>
</evidence>
<keyword evidence="2" id="KW-0808">Transferase</keyword>
<accession>A0A964WUW7</accession>
<evidence type="ECO:0000313" key="3">
    <source>
        <dbReference type="Proteomes" id="UP000773614"/>
    </source>
</evidence>
<dbReference type="InterPro" id="IPR050508">
    <property type="entry name" value="Methyltransf_Superfamily"/>
</dbReference>
<dbReference type="Gene3D" id="3.40.50.150">
    <property type="entry name" value="Vaccinia Virus protein VP39"/>
    <property type="match status" value="1"/>
</dbReference>
<reference evidence="2" key="1">
    <citation type="submission" date="2019-03" db="EMBL/GenBank/DDBJ databases">
        <title>Afifella sp. nov., isolated from activated sludge.</title>
        <authorList>
            <person name="Li Q."/>
            <person name="Liu Y."/>
        </authorList>
    </citation>
    <scope>NUCLEOTIDE SEQUENCE</scope>
    <source>
        <strain evidence="2">L72</strain>
    </source>
</reference>
<sequence length="228" mass="25355">MRGLSEDTYRSRDLDRATVTRAYAGWAPVYDVICGPVFLHGRRAAVAAANRAGGRVLEIGVGTGLSLSEYDEDRTSVVGIDISPEMLAKAQARRTRERLRHVDGLYVMDAHELAFPDATFNSAVCQFVITLVENPERVLSECARVVRPGGELILMSHLYSERGAAAAAERWLARRTRAIGLRPEFPFARLQNWAETHGGVELVERRPVRPFYTLVRMRVVGRPDAAAH</sequence>
<dbReference type="PANTHER" id="PTHR42912:SF80">
    <property type="entry name" value="METHYLTRANSFERASE DOMAIN-CONTAINING PROTEIN"/>
    <property type="match status" value="1"/>
</dbReference>
<dbReference type="AlphaFoldDB" id="A0A964WUW7"/>
<dbReference type="GO" id="GO:0032259">
    <property type="term" value="P:methylation"/>
    <property type="evidence" value="ECO:0007669"/>
    <property type="project" value="UniProtKB-KW"/>
</dbReference>
<protein>
    <submittedName>
        <fullName evidence="2">Class I SAM-dependent methyltransferase</fullName>
    </submittedName>
</protein>
<proteinExistence type="predicted"/>
<keyword evidence="2" id="KW-0489">Methyltransferase</keyword>
<dbReference type="InterPro" id="IPR013216">
    <property type="entry name" value="Methyltransf_11"/>
</dbReference>
<comment type="caution">
    <text evidence="2">The sequence shown here is derived from an EMBL/GenBank/DDBJ whole genome shotgun (WGS) entry which is preliminary data.</text>
</comment>
<dbReference type="OrthoDB" id="9777830at2"/>
<dbReference type="InterPro" id="IPR029063">
    <property type="entry name" value="SAM-dependent_MTases_sf"/>
</dbReference>
<keyword evidence="3" id="KW-1185">Reference proteome</keyword>
<dbReference type="PANTHER" id="PTHR42912">
    <property type="entry name" value="METHYLTRANSFERASE"/>
    <property type="match status" value="1"/>
</dbReference>
<dbReference type="EMBL" id="SPKJ01000075">
    <property type="protein sequence ID" value="MYZ49459.1"/>
    <property type="molecule type" value="Genomic_DNA"/>
</dbReference>
<dbReference type="Pfam" id="PF08241">
    <property type="entry name" value="Methyltransf_11"/>
    <property type="match status" value="1"/>
</dbReference>
<dbReference type="CDD" id="cd02440">
    <property type="entry name" value="AdoMet_MTases"/>
    <property type="match status" value="1"/>
</dbReference>
<organism evidence="2 3">
    <name type="scientific">Propylenella binzhouense</name>
    <dbReference type="NCBI Taxonomy" id="2555902"/>
    <lineage>
        <taxon>Bacteria</taxon>
        <taxon>Pseudomonadati</taxon>
        <taxon>Pseudomonadota</taxon>
        <taxon>Alphaproteobacteria</taxon>
        <taxon>Hyphomicrobiales</taxon>
        <taxon>Propylenellaceae</taxon>
        <taxon>Propylenella</taxon>
    </lineage>
</organism>
<dbReference type="Proteomes" id="UP000773614">
    <property type="component" value="Unassembled WGS sequence"/>
</dbReference>
<feature type="domain" description="Methyltransferase type 11" evidence="1">
    <location>
        <begin position="57"/>
        <end position="154"/>
    </location>
</feature>
<gene>
    <name evidence="2" type="ORF">E4O86_17250</name>
</gene>
<dbReference type="GO" id="GO:0008757">
    <property type="term" value="F:S-adenosylmethionine-dependent methyltransferase activity"/>
    <property type="evidence" value="ECO:0007669"/>
    <property type="project" value="InterPro"/>
</dbReference>
<evidence type="ECO:0000259" key="1">
    <source>
        <dbReference type="Pfam" id="PF08241"/>
    </source>
</evidence>
<name>A0A964WUW7_9HYPH</name>